<dbReference type="NCBIfam" id="TIGR04183">
    <property type="entry name" value="Por_Secre_tail"/>
    <property type="match status" value="1"/>
</dbReference>
<dbReference type="SUPFAM" id="SSF51126">
    <property type="entry name" value="Pectin lyase-like"/>
    <property type="match status" value="1"/>
</dbReference>
<protein>
    <recommendedName>
        <fullName evidence="1">Secretion system C-terminal sorting domain-containing protein</fullName>
    </recommendedName>
</protein>
<dbReference type="InterPro" id="IPR012334">
    <property type="entry name" value="Pectin_lyas_fold"/>
</dbReference>
<accession>A0A1F7F611</accession>
<reference evidence="2 3" key="1">
    <citation type="journal article" date="2016" name="Nat. Commun.">
        <title>Thousands of microbial genomes shed light on interconnected biogeochemical processes in an aquifer system.</title>
        <authorList>
            <person name="Anantharaman K."/>
            <person name="Brown C.T."/>
            <person name="Hug L.A."/>
            <person name="Sharon I."/>
            <person name="Castelle C.J."/>
            <person name="Probst A.J."/>
            <person name="Thomas B.C."/>
            <person name="Singh A."/>
            <person name="Wilkins M.J."/>
            <person name="Karaoz U."/>
            <person name="Brodie E.L."/>
            <person name="Williams K.H."/>
            <person name="Hubbard S.S."/>
            <person name="Banfield J.F."/>
        </authorList>
    </citation>
    <scope>NUCLEOTIDE SEQUENCE [LARGE SCALE GENOMIC DNA]</scope>
</reference>
<evidence type="ECO:0000313" key="3">
    <source>
        <dbReference type="Proteomes" id="UP000179243"/>
    </source>
</evidence>
<dbReference type="InterPro" id="IPR011050">
    <property type="entry name" value="Pectin_lyase_fold/virulence"/>
</dbReference>
<dbReference type="Proteomes" id="UP000179243">
    <property type="component" value="Unassembled WGS sequence"/>
</dbReference>
<evidence type="ECO:0000259" key="1">
    <source>
        <dbReference type="Pfam" id="PF18962"/>
    </source>
</evidence>
<dbReference type="EMBL" id="MFYX01000113">
    <property type="protein sequence ID" value="OGK02079.1"/>
    <property type="molecule type" value="Genomic_DNA"/>
</dbReference>
<organism evidence="2 3">
    <name type="scientific">Candidatus Raymondbacteria bacterium RIFOXYD12_FULL_49_13</name>
    <dbReference type="NCBI Taxonomy" id="1817890"/>
    <lineage>
        <taxon>Bacteria</taxon>
        <taxon>Raymondiibacteriota</taxon>
    </lineage>
</organism>
<proteinExistence type="predicted"/>
<comment type="caution">
    <text evidence="2">The sequence shown here is derived from an EMBL/GenBank/DDBJ whole genome shotgun (WGS) entry which is preliminary data.</text>
</comment>
<name>A0A1F7F611_UNCRA</name>
<gene>
    <name evidence="2" type="ORF">A2519_18840</name>
</gene>
<feature type="domain" description="Secretion system C-terminal sorting" evidence="1">
    <location>
        <begin position="403"/>
        <end position="482"/>
    </location>
</feature>
<sequence length="487" mass="53450">MKIIPLLLLCFNLIPASTRYVSPTGTGNGSSESSPLGTLSAGMNAVGAGDTLVLLDGEYKQTLNLNKSGLPGSPITIMAKNIGQAYINGEGVRYPVSAWQTSYINLDGLKAGNSHEHVYHILYCDHYRITRCSGFDAGGALDDAANFHIFEIAYSDSMLLEDVWGWGTGRYTCTFYGCHGCAIRRGVFRPGLYCRCPHAGLAIYCTDNSLAENVVVFNARVNPASGYGAPNPWQLIVGGFVCEGHDCPNAKSSAGNRIYGCIGIDNGQHWDTVPRTQPAGCFIWNEYQGEFEDMVLWKNPDKGFADFTHTSTMPVRSLEGDPGDIITNTNPNVLKQYIDGQLTGTDLWPWPYENIIQQDMDMSQTITEYVREQLTPFIIIPLSDVENVSGKSRDQEISLEAAPNPFNPVTNITITNFKLPASLAKRGERIMNPDIKVFNIKGEFVTDLSNSIRNSVTWDASAFPAGLYIVQARVDGRSAEKRLLLVK</sequence>
<evidence type="ECO:0000313" key="2">
    <source>
        <dbReference type="EMBL" id="OGK02079.1"/>
    </source>
</evidence>
<dbReference type="AlphaFoldDB" id="A0A1F7F611"/>
<dbReference type="InterPro" id="IPR026444">
    <property type="entry name" value="Secre_tail"/>
</dbReference>
<dbReference type="Gene3D" id="2.160.20.10">
    <property type="entry name" value="Single-stranded right-handed beta-helix, Pectin lyase-like"/>
    <property type="match status" value="1"/>
</dbReference>
<dbReference type="Pfam" id="PF18962">
    <property type="entry name" value="Por_Secre_tail"/>
    <property type="match status" value="1"/>
</dbReference>